<evidence type="ECO:0008006" key="4">
    <source>
        <dbReference type="Google" id="ProtNLM"/>
    </source>
</evidence>
<reference evidence="3" key="1">
    <citation type="journal article" date="2019" name="Int. J. Syst. Evol. Microbiol.">
        <title>The Global Catalogue of Microorganisms (GCM) 10K type strain sequencing project: providing services to taxonomists for standard genome sequencing and annotation.</title>
        <authorList>
            <consortium name="The Broad Institute Genomics Platform"/>
            <consortium name="The Broad Institute Genome Sequencing Center for Infectious Disease"/>
            <person name="Wu L."/>
            <person name="Ma J."/>
        </authorList>
    </citation>
    <scope>NUCLEOTIDE SEQUENCE [LARGE SCALE GENOMIC DNA]</scope>
    <source>
        <strain evidence="3">JCM 4816</strain>
    </source>
</reference>
<evidence type="ECO:0000256" key="1">
    <source>
        <dbReference type="SAM" id="MobiDB-lite"/>
    </source>
</evidence>
<evidence type="ECO:0000313" key="3">
    <source>
        <dbReference type="Proteomes" id="UP001501455"/>
    </source>
</evidence>
<feature type="region of interest" description="Disordered" evidence="1">
    <location>
        <begin position="38"/>
        <end position="141"/>
    </location>
</feature>
<comment type="caution">
    <text evidence="2">The sequence shown here is derived from an EMBL/GenBank/DDBJ whole genome shotgun (WGS) entry which is preliminary data.</text>
</comment>
<evidence type="ECO:0000313" key="2">
    <source>
        <dbReference type="EMBL" id="GAA3503193.1"/>
    </source>
</evidence>
<organism evidence="2 3">
    <name type="scientific">Streptomyces prasinosporus</name>
    <dbReference type="NCBI Taxonomy" id="68256"/>
    <lineage>
        <taxon>Bacteria</taxon>
        <taxon>Bacillati</taxon>
        <taxon>Actinomycetota</taxon>
        <taxon>Actinomycetes</taxon>
        <taxon>Kitasatosporales</taxon>
        <taxon>Streptomycetaceae</taxon>
        <taxon>Streptomyces</taxon>
        <taxon>Streptomyces albogriseolus group</taxon>
    </lineage>
</organism>
<dbReference type="EMBL" id="BAAAXF010000074">
    <property type="protein sequence ID" value="GAA3503193.1"/>
    <property type="molecule type" value="Genomic_DNA"/>
</dbReference>
<keyword evidence="3" id="KW-1185">Reference proteome</keyword>
<dbReference type="Proteomes" id="UP001501455">
    <property type="component" value="Unassembled WGS sequence"/>
</dbReference>
<accession>A0ABP6U669</accession>
<protein>
    <recommendedName>
        <fullName evidence="4">N-acetyltransferase domain-containing protein</fullName>
    </recommendedName>
</protein>
<proteinExistence type="predicted"/>
<feature type="compositionally biased region" description="Low complexity" evidence="1">
    <location>
        <begin position="78"/>
        <end position="89"/>
    </location>
</feature>
<name>A0ABP6U669_9ACTN</name>
<sequence>MVGATEVFAGVTHGNDKSGAVLTRLGFKVAETLETYTRYHRPSSPRPARIPHNGEIGPNRPPWGERTRHRPIASVAPSGRRTSAVTAAASRRRTGVPVRRCATARSHEHSGEQSGSGTDWVGGNPVRGVEASTVMRWKAGD</sequence>
<gene>
    <name evidence="2" type="ORF">GCM10019016_103030</name>
</gene>